<evidence type="ECO:0000313" key="1">
    <source>
        <dbReference type="EMBL" id="JAH13651.1"/>
    </source>
</evidence>
<sequence>MSGLLLIKSERQFVYMQARTTEQTCLLAGGVQCVEFGSLPVPGKPAANCCLQVSLRHMGFAVEC</sequence>
<dbReference type="AlphaFoldDB" id="A0A0E9Q9T7"/>
<accession>A0A0E9Q9T7</accession>
<proteinExistence type="predicted"/>
<reference evidence="1" key="1">
    <citation type="submission" date="2014-11" db="EMBL/GenBank/DDBJ databases">
        <authorList>
            <person name="Amaro Gonzalez C."/>
        </authorList>
    </citation>
    <scope>NUCLEOTIDE SEQUENCE</scope>
</reference>
<reference evidence="1" key="2">
    <citation type="journal article" date="2015" name="Fish Shellfish Immunol.">
        <title>Early steps in the European eel (Anguilla anguilla)-Vibrio vulnificus interaction in the gills: Role of the RtxA13 toxin.</title>
        <authorList>
            <person name="Callol A."/>
            <person name="Pajuelo D."/>
            <person name="Ebbesson L."/>
            <person name="Teles M."/>
            <person name="MacKenzie S."/>
            <person name="Amaro C."/>
        </authorList>
    </citation>
    <scope>NUCLEOTIDE SEQUENCE</scope>
</reference>
<protein>
    <submittedName>
        <fullName evidence="1">Uncharacterized protein</fullName>
    </submittedName>
</protein>
<name>A0A0E9Q9T7_ANGAN</name>
<dbReference type="EMBL" id="GBXM01094926">
    <property type="protein sequence ID" value="JAH13651.1"/>
    <property type="molecule type" value="Transcribed_RNA"/>
</dbReference>
<organism evidence="1">
    <name type="scientific">Anguilla anguilla</name>
    <name type="common">European freshwater eel</name>
    <name type="synonym">Muraena anguilla</name>
    <dbReference type="NCBI Taxonomy" id="7936"/>
    <lineage>
        <taxon>Eukaryota</taxon>
        <taxon>Metazoa</taxon>
        <taxon>Chordata</taxon>
        <taxon>Craniata</taxon>
        <taxon>Vertebrata</taxon>
        <taxon>Euteleostomi</taxon>
        <taxon>Actinopterygii</taxon>
        <taxon>Neopterygii</taxon>
        <taxon>Teleostei</taxon>
        <taxon>Anguilliformes</taxon>
        <taxon>Anguillidae</taxon>
        <taxon>Anguilla</taxon>
    </lineage>
</organism>